<accession>A0ABR7M9J5</accession>
<reference evidence="2 3" key="1">
    <citation type="submission" date="2016-07" db="EMBL/GenBank/DDBJ databases">
        <title>Genome analysis of Flavihumibacter stibioxidans YS-17.</title>
        <authorList>
            <person name="Shi K."/>
            <person name="Han Y."/>
            <person name="Wang G."/>
        </authorList>
    </citation>
    <scope>NUCLEOTIDE SEQUENCE [LARGE SCALE GENOMIC DNA]</scope>
    <source>
        <strain evidence="2 3">YS-17</strain>
    </source>
</reference>
<name>A0ABR7M9J5_9BACT</name>
<proteinExistence type="predicted"/>
<evidence type="ECO:0000313" key="3">
    <source>
        <dbReference type="Proteomes" id="UP000765802"/>
    </source>
</evidence>
<dbReference type="Proteomes" id="UP000765802">
    <property type="component" value="Unassembled WGS sequence"/>
</dbReference>
<dbReference type="PANTHER" id="PTHR43682:SF1">
    <property type="entry name" value="LACTATE UTILIZATION PROTEIN C"/>
    <property type="match status" value="1"/>
</dbReference>
<evidence type="ECO:0000313" key="2">
    <source>
        <dbReference type="EMBL" id="MBC6491627.1"/>
    </source>
</evidence>
<gene>
    <name evidence="2" type="ORF">BC349_11245</name>
</gene>
<dbReference type="Gene3D" id="3.40.50.10420">
    <property type="entry name" value="NagB/RpiA/CoA transferase-like"/>
    <property type="match status" value="1"/>
</dbReference>
<protein>
    <submittedName>
        <fullName evidence="2">Lactate utilization protein B/C</fullName>
    </submittedName>
</protein>
<dbReference type="EMBL" id="MBUA01000023">
    <property type="protein sequence ID" value="MBC6491627.1"/>
    <property type="molecule type" value="Genomic_DNA"/>
</dbReference>
<evidence type="ECO:0000259" key="1">
    <source>
        <dbReference type="Pfam" id="PF02589"/>
    </source>
</evidence>
<keyword evidence="3" id="KW-1185">Reference proteome</keyword>
<dbReference type="RefSeq" id="WP_187256954.1">
    <property type="nucleotide sequence ID" value="NZ_JBHULF010000007.1"/>
</dbReference>
<dbReference type="PANTHER" id="PTHR43682">
    <property type="entry name" value="LACTATE UTILIZATION PROTEIN C"/>
    <property type="match status" value="1"/>
</dbReference>
<dbReference type="InterPro" id="IPR037171">
    <property type="entry name" value="NagB/RpiA_transferase-like"/>
</dbReference>
<organism evidence="2 3">
    <name type="scientific">Flavihumibacter stibioxidans</name>
    <dbReference type="NCBI Taxonomy" id="1834163"/>
    <lineage>
        <taxon>Bacteria</taxon>
        <taxon>Pseudomonadati</taxon>
        <taxon>Bacteroidota</taxon>
        <taxon>Chitinophagia</taxon>
        <taxon>Chitinophagales</taxon>
        <taxon>Chitinophagaceae</taxon>
        <taxon>Flavihumibacter</taxon>
    </lineage>
</organism>
<sequence length="216" mass="23742">MNISTSKENILKKIRKALSDSTPIPFPASEGNQSVFHPPADDLEMLFAQAFTKLQGKFVFCLDEQELAGQLELLFRQTGWKQVYCREKTLREQLAAIGMKELTGENGDPSELAACEASITTCEYLVARTGTIVMSSAQESGRTTSVYAPVHICIATTDQLVYDIRDGLKQVKEKYGGALPSMITFASGPSRTADIEKTLVVGVHGPKEVYLFLLDK</sequence>
<feature type="domain" description="LUD" evidence="1">
    <location>
        <begin position="110"/>
        <end position="213"/>
    </location>
</feature>
<comment type="caution">
    <text evidence="2">The sequence shown here is derived from an EMBL/GenBank/DDBJ whole genome shotgun (WGS) entry which is preliminary data.</text>
</comment>
<dbReference type="Pfam" id="PF02589">
    <property type="entry name" value="LUD_dom"/>
    <property type="match status" value="1"/>
</dbReference>
<dbReference type="InterPro" id="IPR003741">
    <property type="entry name" value="LUD_dom"/>
</dbReference>
<dbReference type="SUPFAM" id="SSF100950">
    <property type="entry name" value="NagB/RpiA/CoA transferase-like"/>
    <property type="match status" value="1"/>
</dbReference>
<dbReference type="InterPro" id="IPR024185">
    <property type="entry name" value="FTHF_cligase-like_sf"/>
</dbReference>